<evidence type="ECO:0000313" key="1">
    <source>
        <dbReference type="EMBL" id="SHH46913.1"/>
    </source>
</evidence>
<evidence type="ECO:0008006" key="3">
    <source>
        <dbReference type="Google" id="ProtNLM"/>
    </source>
</evidence>
<protein>
    <recommendedName>
        <fullName evidence="3">C1q domain-containing protein</fullName>
    </recommendedName>
</protein>
<dbReference type="RefSeq" id="WP_154073664.1">
    <property type="nucleotide sequence ID" value="NZ_LT670818.1"/>
</dbReference>
<reference evidence="1 2" key="1">
    <citation type="submission" date="2016-11" db="EMBL/GenBank/DDBJ databases">
        <authorList>
            <person name="Jaros S."/>
            <person name="Januszkiewicz K."/>
            <person name="Wedrychowicz H."/>
        </authorList>
    </citation>
    <scope>NUCLEOTIDE SEQUENCE [LARGE SCALE GENOMIC DNA]</scope>
    <source>
        <strain evidence="1 2">GAS242</strain>
    </source>
</reference>
<accession>A0A1M5T967</accession>
<gene>
    <name evidence="1" type="ORF">SAMN05444169_7609</name>
</gene>
<name>A0A1M5T967_9BRAD</name>
<dbReference type="OrthoDB" id="5461292at2"/>
<evidence type="ECO:0000313" key="2">
    <source>
        <dbReference type="Proteomes" id="UP000190675"/>
    </source>
</evidence>
<dbReference type="AlphaFoldDB" id="A0A1M5T967"/>
<proteinExistence type="predicted"/>
<dbReference type="Proteomes" id="UP000190675">
    <property type="component" value="Chromosome I"/>
</dbReference>
<dbReference type="EMBL" id="LT670818">
    <property type="protein sequence ID" value="SHH46913.1"/>
    <property type="molecule type" value="Genomic_DNA"/>
</dbReference>
<sequence length="214" mass="22155">MTNVPHSSLTGPDLHESKGVSTAAASTVFVADGAGSGSFVKLPATAISGLANPFGASLFHVREEQPSGVNSVSNSAINTWVQASLNTVKTNEIAGASLSSNQITLPGGTYFVDALMPYALATNTSISTAFRARLSNLTTASVLQSGQSVYFQISGVVGVSRLDQGSVGVRGRFFLATSSILELQSFKSASNVNVPFGFGQATEVYGEVLIWKLA</sequence>
<organism evidence="1 2">
    <name type="scientific">Bradyrhizobium erythrophlei</name>
    <dbReference type="NCBI Taxonomy" id="1437360"/>
    <lineage>
        <taxon>Bacteria</taxon>
        <taxon>Pseudomonadati</taxon>
        <taxon>Pseudomonadota</taxon>
        <taxon>Alphaproteobacteria</taxon>
        <taxon>Hyphomicrobiales</taxon>
        <taxon>Nitrobacteraceae</taxon>
        <taxon>Bradyrhizobium</taxon>
    </lineage>
</organism>